<feature type="transmembrane region" description="Helical" evidence="3">
    <location>
        <begin position="266"/>
        <end position="288"/>
    </location>
</feature>
<dbReference type="AlphaFoldDB" id="A0AAJ3YWL8"/>
<name>A0AAJ3YWL8_9BACI</name>
<reference evidence="5 6" key="1">
    <citation type="submission" date="2019-01" db="EMBL/GenBank/DDBJ databases">
        <title>Genome sequence of Bacillus glycinifermentans SRCM103574.</title>
        <authorList>
            <person name="Kong H.-J."/>
            <person name="Jeong S.-Y."/>
            <person name="Jeong D.-Y."/>
        </authorList>
    </citation>
    <scope>NUCLEOTIDE SEQUENCE [LARGE SCALE GENOMIC DNA]</scope>
    <source>
        <strain evidence="5 6">SRCM103574</strain>
    </source>
</reference>
<evidence type="ECO:0000313" key="6">
    <source>
        <dbReference type="Proteomes" id="UP000288675"/>
    </source>
</evidence>
<dbReference type="PANTHER" id="PTHR37312:SF1">
    <property type="entry name" value="MEMBRANE-BOUND ACYLTRANSFERASE YKRP-RELATED"/>
    <property type="match status" value="1"/>
</dbReference>
<keyword evidence="5" id="KW-0012">Acyltransferase</keyword>
<dbReference type="Proteomes" id="UP000288675">
    <property type="component" value="Chromosome"/>
</dbReference>
<evidence type="ECO:0000256" key="2">
    <source>
        <dbReference type="ARBA" id="ARBA00007400"/>
    </source>
</evidence>
<accession>A0AAJ3YWL8</accession>
<organism evidence="5 6">
    <name type="scientific">Bacillus glycinifermentans</name>
    <dbReference type="NCBI Taxonomy" id="1664069"/>
    <lineage>
        <taxon>Bacteria</taxon>
        <taxon>Bacillati</taxon>
        <taxon>Bacillota</taxon>
        <taxon>Bacilli</taxon>
        <taxon>Bacillales</taxon>
        <taxon>Bacillaceae</taxon>
        <taxon>Bacillus</taxon>
    </lineage>
</organism>
<evidence type="ECO:0000256" key="3">
    <source>
        <dbReference type="SAM" id="Phobius"/>
    </source>
</evidence>
<dbReference type="GO" id="GO:0016747">
    <property type="term" value="F:acyltransferase activity, transferring groups other than amino-acyl groups"/>
    <property type="evidence" value="ECO:0007669"/>
    <property type="project" value="InterPro"/>
</dbReference>
<evidence type="ECO:0000313" key="5">
    <source>
        <dbReference type="EMBL" id="QAT64158.1"/>
    </source>
</evidence>
<sequence>MPKRIDWIDVSKGLGIILVVLGHTPTTDWLKTFIFSFHMPLFFFLSGLVYHDANMTFLSFLYKKVKTLLLPYFIFSALAYLFWFFVERHFTFSGSSDVDPLVPFKGIFYSMPDDYMLTHNPALWFLTCLFVVEMLFFVMRNWLKARHLVFIVVLCALLSYFNYQYFEIKLPWNIEVALTALSFYTAGYFLKRDLRNVKDRKALLIAVILFIAVGFLQSQNVRVDMRANEYGNMAIFYITSFLGTAGVIFASFKLQHAAPLQFLGKNSLVILVLHYPVIRALKAVVYYLMNVSLDETYGSVVWGGVYTAATLVIMVPCIFILNRYPVLLGRRRRC</sequence>
<keyword evidence="5" id="KW-0808">Transferase</keyword>
<dbReference type="InterPro" id="IPR052734">
    <property type="entry name" value="Nod_factor_acetyltransferase"/>
</dbReference>
<keyword evidence="3" id="KW-0812">Transmembrane</keyword>
<feature type="domain" description="Acyltransferase 3" evidence="4">
    <location>
        <begin position="5"/>
        <end position="316"/>
    </location>
</feature>
<comment type="similarity">
    <text evidence="2">Belongs to the acyltransferase 3 family.</text>
</comment>
<dbReference type="GeneID" id="82851834"/>
<feature type="transmembrane region" description="Helical" evidence="3">
    <location>
        <begin position="69"/>
        <end position="86"/>
    </location>
</feature>
<keyword evidence="3" id="KW-1133">Transmembrane helix</keyword>
<feature type="transmembrane region" description="Helical" evidence="3">
    <location>
        <begin position="300"/>
        <end position="322"/>
    </location>
</feature>
<evidence type="ECO:0000256" key="1">
    <source>
        <dbReference type="ARBA" id="ARBA00004370"/>
    </source>
</evidence>
<feature type="transmembrane region" description="Helical" evidence="3">
    <location>
        <begin position="121"/>
        <end position="139"/>
    </location>
</feature>
<feature type="transmembrane region" description="Helical" evidence="3">
    <location>
        <begin position="202"/>
        <end position="221"/>
    </location>
</feature>
<dbReference type="Pfam" id="PF01757">
    <property type="entry name" value="Acyl_transf_3"/>
    <property type="match status" value="1"/>
</dbReference>
<protein>
    <submittedName>
        <fullName evidence="5">Acyltransferase</fullName>
    </submittedName>
</protein>
<keyword evidence="3" id="KW-0472">Membrane</keyword>
<feature type="transmembrane region" description="Helical" evidence="3">
    <location>
        <begin position="233"/>
        <end position="254"/>
    </location>
</feature>
<feature type="transmembrane region" description="Helical" evidence="3">
    <location>
        <begin position="172"/>
        <end position="190"/>
    </location>
</feature>
<dbReference type="KEGG" id="bgy:BGLY_0706"/>
<comment type="subcellular location">
    <subcellularLocation>
        <location evidence="1">Membrane</location>
    </subcellularLocation>
</comment>
<evidence type="ECO:0000259" key="4">
    <source>
        <dbReference type="Pfam" id="PF01757"/>
    </source>
</evidence>
<dbReference type="EMBL" id="CP035232">
    <property type="protein sequence ID" value="QAT64158.1"/>
    <property type="molecule type" value="Genomic_DNA"/>
</dbReference>
<dbReference type="PANTHER" id="PTHR37312">
    <property type="entry name" value="MEMBRANE-BOUND ACYLTRANSFERASE YKRP-RELATED"/>
    <property type="match status" value="1"/>
</dbReference>
<dbReference type="InterPro" id="IPR002656">
    <property type="entry name" value="Acyl_transf_3_dom"/>
</dbReference>
<proteinExistence type="inferred from homology"/>
<dbReference type="RefSeq" id="WP_046130460.1">
    <property type="nucleotide sequence ID" value="NZ_CP035232.1"/>
</dbReference>
<feature type="transmembrane region" description="Helical" evidence="3">
    <location>
        <begin position="148"/>
        <end position="166"/>
    </location>
</feature>
<gene>
    <name evidence="5" type="ORF">EQZ20_03970</name>
</gene>